<evidence type="ECO:0000259" key="1">
    <source>
        <dbReference type="PROSITE" id="PS51186"/>
    </source>
</evidence>
<reference evidence="2" key="1">
    <citation type="submission" date="2020-05" db="EMBL/GenBank/DDBJ databases">
        <authorList>
            <person name="Chiriac C."/>
            <person name="Salcher M."/>
            <person name="Ghai R."/>
            <person name="Kavagutti S V."/>
        </authorList>
    </citation>
    <scope>NUCLEOTIDE SEQUENCE</scope>
</reference>
<accession>A0A6J5T185</accession>
<dbReference type="Gene3D" id="3.40.630.30">
    <property type="match status" value="1"/>
</dbReference>
<sequence length="259" mass="29319">MRFNEIITEITKLDARHFTGLDLDRKTIDIDLNKLKPLPGGSGLRYYTLVSGHIKDIRILTTNNKLVGQLTLSKSNFPMDNAYESTSITVDKKYRGRGIGKSLYGIALSILKYTLVAGSEQTPGGRRNWASIANIPGVEVNGYVKFNQLELGIGLDNAHEIYKNYAPFYRNAKLKEIEYYKRNYAKTIDIVMGKMGGQYIGQSNNGYYFVFHVVPDESELKSAVNLELTRLYRDRSDVWKIDAGRPLRSLTGLYAKWVG</sequence>
<dbReference type="InterPro" id="IPR016181">
    <property type="entry name" value="Acyl_CoA_acyltransferase"/>
</dbReference>
<dbReference type="GO" id="GO:0016747">
    <property type="term" value="F:acyltransferase activity, transferring groups other than amino-acyl groups"/>
    <property type="evidence" value="ECO:0007669"/>
    <property type="project" value="InterPro"/>
</dbReference>
<dbReference type="PROSITE" id="PS51186">
    <property type="entry name" value="GNAT"/>
    <property type="match status" value="1"/>
</dbReference>
<proteinExistence type="predicted"/>
<protein>
    <submittedName>
        <fullName evidence="2">NAT_SF domain containing protein</fullName>
    </submittedName>
</protein>
<dbReference type="CDD" id="cd04301">
    <property type="entry name" value="NAT_SF"/>
    <property type="match status" value="1"/>
</dbReference>
<evidence type="ECO:0000313" key="2">
    <source>
        <dbReference type="EMBL" id="CAB4220741.1"/>
    </source>
</evidence>
<dbReference type="InterPro" id="IPR000182">
    <property type="entry name" value="GNAT_dom"/>
</dbReference>
<name>A0A6J5T185_9CAUD</name>
<dbReference type="EMBL" id="LR797503">
    <property type="protein sequence ID" value="CAB4220741.1"/>
    <property type="molecule type" value="Genomic_DNA"/>
</dbReference>
<organism evidence="2">
    <name type="scientific">uncultured Caudovirales phage</name>
    <dbReference type="NCBI Taxonomy" id="2100421"/>
    <lineage>
        <taxon>Viruses</taxon>
        <taxon>Duplodnaviria</taxon>
        <taxon>Heunggongvirae</taxon>
        <taxon>Uroviricota</taxon>
        <taxon>Caudoviricetes</taxon>
        <taxon>Peduoviridae</taxon>
        <taxon>Maltschvirus</taxon>
        <taxon>Maltschvirus maltsch</taxon>
    </lineage>
</organism>
<feature type="domain" description="N-acetyltransferase" evidence="1">
    <location>
        <begin position="5"/>
        <end position="197"/>
    </location>
</feature>
<gene>
    <name evidence="2" type="ORF">UFOVP1636_36</name>
</gene>
<dbReference type="Pfam" id="PF00583">
    <property type="entry name" value="Acetyltransf_1"/>
    <property type="match status" value="1"/>
</dbReference>
<dbReference type="SUPFAM" id="SSF55729">
    <property type="entry name" value="Acyl-CoA N-acyltransferases (Nat)"/>
    <property type="match status" value="1"/>
</dbReference>